<accession>A0A7R9DUH7</accession>
<gene>
    <name evidence="2" type="ORF">TPSB3V08_LOCUS14492</name>
</gene>
<sequence>MTTPPLSTAPALAIGSRDGHCLSRFPTPMGSPCFLPLGKARRQWRVYETSIFIVTPHPSATIPYLPSRLTLPGQFLCLPPRLMLPGLYPHLPPRLRVAGTVLLPSNLTVPSDGDLTRWDTPAAPTKPTHGAASLTSHSQPDPERRKEQLLLVTSMFGTFRKLDVWLCVYQHLSFSFCQGCVITMLCVGWKHKKKYIS</sequence>
<organism evidence="2">
    <name type="scientific">Timema poppense</name>
    <name type="common">Walking stick</name>
    <dbReference type="NCBI Taxonomy" id="170557"/>
    <lineage>
        <taxon>Eukaryota</taxon>
        <taxon>Metazoa</taxon>
        <taxon>Ecdysozoa</taxon>
        <taxon>Arthropoda</taxon>
        <taxon>Hexapoda</taxon>
        <taxon>Insecta</taxon>
        <taxon>Pterygota</taxon>
        <taxon>Neoptera</taxon>
        <taxon>Polyneoptera</taxon>
        <taxon>Phasmatodea</taxon>
        <taxon>Timematodea</taxon>
        <taxon>Timematoidea</taxon>
        <taxon>Timematidae</taxon>
        <taxon>Timema</taxon>
    </lineage>
</organism>
<protein>
    <submittedName>
        <fullName evidence="2">Uncharacterized protein</fullName>
    </submittedName>
</protein>
<dbReference type="EMBL" id="OD042739">
    <property type="protein sequence ID" value="CAD7421077.1"/>
    <property type="molecule type" value="Genomic_DNA"/>
</dbReference>
<feature type="region of interest" description="Disordered" evidence="1">
    <location>
        <begin position="113"/>
        <end position="143"/>
    </location>
</feature>
<dbReference type="AlphaFoldDB" id="A0A7R9DUH7"/>
<proteinExistence type="predicted"/>
<evidence type="ECO:0000313" key="2">
    <source>
        <dbReference type="EMBL" id="CAD7421077.1"/>
    </source>
</evidence>
<reference evidence="2" key="1">
    <citation type="submission" date="2020-11" db="EMBL/GenBank/DDBJ databases">
        <authorList>
            <person name="Tran Van P."/>
        </authorList>
    </citation>
    <scope>NUCLEOTIDE SEQUENCE</scope>
</reference>
<name>A0A7R9DUH7_TIMPO</name>
<evidence type="ECO:0000256" key="1">
    <source>
        <dbReference type="SAM" id="MobiDB-lite"/>
    </source>
</evidence>